<gene>
    <name evidence="1" type="ORF">FDY95_18940</name>
</gene>
<dbReference type="EMBL" id="VAJM01000010">
    <property type="protein sequence ID" value="TLM90093.1"/>
    <property type="molecule type" value="Genomic_DNA"/>
</dbReference>
<reference evidence="1 2" key="1">
    <citation type="submission" date="2019-05" db="EMBL/GenBank/DDBJ databases">
        <title>Hymenobacter edaphi sp. nov., isolated from abandoned arsenic-contaminated farmland soil.</title>
        <authorList>
            <person name="Nie L."/>
        </authorList>
    </citation>
    <scope>NUCLEOTIDE SEQUENCE [LARGE SCALE GENOMIC DNA]</scope>
    <source>
        <strain evidence="1 2">1-3-3-8</strain>
    </source>
</reference>
<evidence type="ECO:0000313" key="1">
    <source>
        <dbReference type="EMBL" id="TLM90093.1"/>
    </source>
</evidence>
<dbReference type="AlphaFoldDB" id="A0A5R8WLI8"/>
<evidence type="ECO:0000313" key="2">
    <source>
        <dbReference type="Proteomes" id="UP000305517"/>
    </source>
</evidence>
<proteinExistence type="predicted"/>
<accession>A0A5R8WLI8</accession>
<comment type="caution">
    <text evidence="1">The sequence shown here is derived from an EMBL/GenBank/DDBJ whole genome shotgun (WGS) entry which is preliminary data.</text>
</comment>
<dbReference type="RefSeq" id="WP_138080092.1">
    <property type="nucleotide sequence ID" value="NZ_VAJM01000010.1"/>
</dbReference>
<protein>
    <submittedName>
        <fullName evidence="1">Uncharacterized protein</fullName>
    </submittedName>
</protein>
<organism evidence="1 2">
    <name type="scientific">Hymenobacter jeollabukensis</name>
    <dbReference type="NCBI Taxonomy" id="2025313"/>
    <lineage>
        <taxon>Bacteria</taxon>
        <taxon>Pseudomonadati</taxon>
        <taxon>Bacteroidota</taxon>
        <taxon>Cytophagia</taxon>
        <taxon>Cytophagales</taxon>
        <taxon>Hymenobacteraceae</taxon>
        <taxon>Hymenobacter</taxon>
    </lineage>
</organism>
<dbReference type="Proteomes" id="UP000305517">
    <property type="component" value="Unassembled WGS sequence"/>
</dbReference>
<keyword evidence="2" id="KW-1185">Reference proteome</keyword>
<name>A0A5R8WLI8_9BACT</name>
<sequence length="115" mass="12643">MLSFAGLQTAIETLPAHDPRVALAELLVSALTDWPEAGLQELEALLIALHAEISGPLTFDSLSCYSQRTDDPWKREAVNALLELFDLDRINRFDHGTELETVIASLTTTLGQPEI</sequence>